<comment type="similarity">
    <text evidence="2">Belongs to the YajC family.</text>
</comment>
<proteinExistence type="inferred from homology"/>
<gene>
    <name evidence="12" type="ORF">EV383_3041</name>
</gene>
<evidence type="ECO:0000256" key="5">
    <source>
        <dbReference type="ARBA" id="ARBA00022692"/>
    </source>
</evidence>
<dbReference type="GO" id="GO:0005886">
    <property type="term" value="C:plasma membrane"/>
    <property type="evidence" value="ECO:0007669"/>
    <property type="project" value="UniProtKB-SubCell"/>
</dbReference>
<feature type="region of interest" description="Disordered" evidence="10">
    <location>
        <begin position="1"/>
        <end position="23"/>
    </location>
</feature>
<evidence type="ECO:0000313" key="12">
    <source>
        <dbReference type="EMBL" id="RZT86152.1"/>
    </source>
</evidence>
<dbReference type="GO" id="GO:0015031">
    <property type="term" value="P:protein transport"/>
    <property type="evidence" value="ECO:0007669"/>
    <property type="project" value="UniProtKB-KW"/>
</dbReference>
<keyword evidence="4" id="KW-1003">Cell membrane</keyword>
<dbReference type="SMART" id="SM01323">
    <property type="entry name" value="YajC"/>
    <property type="match status" value="1"/>
</dbReference>
<protein>
    <submittedName>
        <fullName evidence="12">Preprotein translocase subunit YajC</fullName>
    </submittedName>
</protein>
<keyword evidence="9 11" id="KW-0472">Membrane</keyword>
<feature type="compositionally biased region" description="Polar residues" evidence="10">
    <location>
        <begin position="132"/>
        <end position="147"/>
    </location>
</feature>
<evidence type="ECO:0000313" key="13">
    <source>
        <dbReference type="Proteomes" id="UP000291591"/>
    </source>
</evidence>
<reference evidence="12 13" key="1">
    <citation type="submission" date="2019-02" db="EMBL/GenBank/DDBJ databases">
        <title>Sequencing the genomes of 1000 actinobacteria strains.</title>
        <authorList>
            <person name="Klenk H.-P."/>
        </authorList>
    </citation>
    <scope>NUCLEOTIDE SEQUENCE [LARGE SCALE GENOMIC DNA]</scope>
    <source>
        <strain evidence="12 13">DSM 45779</strain>
    </source>
</reference>
<keyword evidence="5 11" id="KW-0812">Transmembrane</keyword>
<dbReference type="InterPro" id="IPR003849">
    <property type="entry name" value="Preprotein_translocase_YajC"/>
</dbReference>
<comment type="caution">
    <text evidence="12">The sequence shown here is derived from an EMBL/GenBank/DDBJ whole genome shotgun (WGS) entry which is preliminary data.</text>
</comment>
<keyword evidence="7 11" id="KW-1133">Transmembrane helix</keyword>
<keyword evidence="13" id="KW-1185">Reference proteome</keyword>
<evidence type="ECO:0000256" key="1">
    <source>
        <dbReference type="ARBA" id="ARBA00004162"/>
    </source>
</evidence>
<name>A0A4Q7UW40_PSEST</name>
<accession>A0A4Q7UW40</accession>
<keyword evidence="6" id="KW-0653">Protein transport</keyword>
<dbReference type="Proteomes" id="UP000291591">
    <property type="component" value="Unassembled WGS sequence"/>
</dbReference>
<keyword evidence="3" id="KW-0813">Transport</keyword>
<dbReference type="NCBIfam" id="TIGR00739">
    <property type="entry name" value="yajC"/>
    <property type="match status" value="1"/>
</dbReference>
<evidence type="ECO:0000256" key="6">
    <source>
        <dbReference type="ARBA" id="ARBA00022927"/>
    </source>
</evidence>
<sequence>MDARSRLAHSQTSTRDGDPGDMPQTSIMSLLPFLIILLLFVPLFLNGRKQRRQMAETQAMQSALEIGDVVITTSGLRGTITDDSYEDTVDLEIADGVVTTWLRAAVREKVDPNAGHGDIAVEEDPGPGIENEATSSSTESPKVTPSDNKPIIH</sequence>
<dbReference type="AlphaFoldDB" id="A0A4Q7UW40"/>
<evidence type="ECO:0000256" key="4">
    <source>
        <dbReference type="ARBA" id="ARBA00022475"/>
    </source>
</evidence>
<dbReference type="PANTHER" id="PTHR33909:SF1">
    <property type="entry name" value="SEC TRANSLOCON ACCESSORY COMPLEX SUBUNIT YAJC"/>
    <property type="match status" value="1"/>
</dbReference>
<feature type="transmembrane region" description="Helical" evidence="11">
    <location>
        <begin position="27"/>
        <end position="45"/>
    </location>
</feature>
<evidence type="ECO:0000256" key="11">
    <source>
        <dbReference type="SAM" id="Phobius"/>
    </source>
</evidence>
<dbReference type="EMBL" id="SHKL01000001">
    <property type="protein sequence ID" value="RZT86152.1"/>
    <property type="molecule type" value="Genomic_DNA"/>
</dbReference>
<organism evidence="12 13">
    <name type="scientific">Pseudonocardia sediminis</name>
    <dbReference type="NCBI Taxonomy" id="1397368"/>
    <lineage>
        <taxon>Bacteria</taxon>
        <taxon>Bacillati</taxon>
        <taxon>Actinomycetota</taxon>
        <taxon>Actinomycetes</taxon>
        <taxon>Pseudonocardiales</taxon>
        <taxon>Pseudonocardiaceae</taxon>
        <taxon>Pseudonocardia</taxon>
    </lineage>
</organism>
<evidence type="ECO:0000256" key="2">
    <source>
        <dbReference type="ARBA" id="ARBA00006742"/>
    </source>
</evidence>
<evidence type="ECO:0000256" key="10">
    <source>
        <dbReference type="SAM" id="MobiDB-lite"/>
    </source>
</evidence>
<evidence type="ECO:0000256" key="9">
    <source>
        <dbReference type="ARBA" id="ARBA00023136"/>
    </source>
</evidence>
<feature type="region of interest" description="Disordered" evidence="10">
    <location>
        <begin position="113"/>
        <end position="153"/>
    </location>
</feature>
<evidence type="ECO:0000256" key="7">
    <source>
        <dbReference type="ARBA" id="ARBA00022989"/>
    </source>
</evidence>
<keyword evidence="8" id="KW-0811">Translocation</keyword>
<evidence type="ECO:0000256" key="3">
    <source>
        <dbReference type="ARBA" id="ARBA00022448"/>
    </source>
</evidence>
<dbReference type="Pfam" id="PF02699">
    <property type="entry name" value="YajC"/>
    <property type="match status" value="1"/>
</dbReference>
<evidence type="ECO:0000256" key="8">
    <source>
        <dbReference type="ARBA" id="ARBA00023010"/>
    </source>
</evidence>
<comment type="subcellular location">
    <subcellularLocation>
        <location evidence="1">Cell membrane</location>
        <topology evidence="1">Single-pass membrane protein</topology>
    </subcellularLocation>
</comment>
<dbReference type="PANTHER" id="PTHR33909">
    <property type="entry name" value="SEC TRANSLOCON ACCESSORY COMPLEX SUBUNIT YAJC"/>
    <property type="match status" value="1"/>
</dbReference>